<sequence>MSNGFEVPGLSRSLALNELRAPEMFVTAFLMGENQLAVVKSDKIEVHAFPVSEGAPALTTTLEGRVLKALVCQDLVLRKQFAVVLYESGLLEARNDKLEITDSFQAFEGEVPEKPPLATADDKFNRIFVSWDRLSVVKVEYQTGPHGLKFVRPKSRHRSLFVSPHSIVALEFLWTLAEELQEVCNMCVVSQSHPANPLRLELWEELDLLRDKWQLAYAKDGVELAPSCEVSLAACAGLGFACLTPQRTLIMESAHLYDFVKPHQEVLKYLDGPCPNPAATDARILSVGCNIIRGKPEFYGCTNYGKFYRLDAPSEASFSAASGAGDEASSSAQSLVFKPLRIPQFETYQKDMIEQFVHLKDSVFLVLTNTAGLLLLDLESCKIVSEIPCQSVSTLHATLTDGHNSFPQLLVSGGSPGCRGFLDSSQLGFEEEMQLELIARIGTSRVENVWDTSRGPFWTGTDGRLFNITGVVKTEGDVLFITRNGSVITNKTGNVIVAPVEGSDTGELMFVRRDGSISWSSSKNEVKIPHFEDATTVKYIASASKLSDGTTLSVVAWDAKSLWISLSGTVQIPLEGLSRVTDCLIKASEHATSVVFSDVSGNVQVYNLDGIKVANFKTCDHKLALADFPATDRFFISCVESTFLSHIHQDGVTAAEVTLPIRPKCIKHMSSSKLLVVSTDHDIYHINISNLASAKLQLVKKSIQCESYLFTKHASLPSTRRYVIVSALSSYFDEFREKSVYKTELQVYDIAAGKLASTFDISREYPQAVISDLTAVPFQKRVLCGKYVDTETTFAKQLVFGKCLLVSLNFETAEEDMDNNLLLFTLDETTGEMELQLKFKLDFSVDTLFNYFNRIVFAVGESLQALQLDYSVKENSFNIKKISEPLELDGHTRGCFRLPSLAPMPVVHTGDVKRRKAHDVSQRESLGVFNTYKGIQQFELRIDVATQLAAGTVSANLQRVRIKCLRLSEYNKSLKPLQELQFLAAACVSFDKELDMHFVAAVDHLNEIHVGYKFENGFASGECEASDEANFKFPHQVTKLEPVKSIATSSCASGLNSRCAQLHELFKPLCLLSTSDGGCYLLSFAAKQGAQENADASNPSPSKPDLPHPYNTLGALGTLFTQRTATP</sequence>
<reference evidence="2" key="1">
    <citation type="submission" date="2015-10" db="EMBL/GenBank/DDBJ databases">
        <authorList>
            <person name="Devillers H."/>
        </authorList>
    </citation>
    <scope>NUCLEOTIDE SEQUENCE [LARGE SCALE GENOMIC DNA]</scope>
</reference>
<evidence type="ECO:0000313" key="1">
    <source>
        <dbReference type="EMBL" id="CUS20948.1"/>
    </source>
</evidence>
<dbReference type="EMBL" id="LN890542">
    <property type="protein sequence ID" value="CUS20948.1"/>
    <property type="molecule type" value="Genomic_DNA"/>
</dbReference>
<name>A0A0P1KMI1_9SACH</name>
<dbReference type="Proteomes" id="UP000236544">
    <property type="component" value="Unassembled WGS sequence"/>
</dbReference>
<gene>
    <name evidence="1" type="ORF">LAQU0_S02e02058g</name>
</gene>
<keyword evidence="2" id="KW-1185">Reference proteome</keyword>
<dbReference type="SUPFAM" id="SSF69322">
    <property type="entry name" value="Tricorn protease domain 2"/>
    <property type="match status" value="1"/>
</dbReference>
<proteinExistence type="predicted"/>
<accession>A0A0P1KMI1</accession>
<evidence type="ECO:0000313" key="2">
    <source>
        <dbReference type="Proteomes" id="UP000236544"/>
    </source>
</evidence>
<organism evidence="1 2">
    <name type="scientific">Lachancea quebecensis</name>
    <dbReference type="NCBI Taxonomy" id="1654605"/>
    <lineage>
        <taxon>Eukaryota</taxon>
        <taxon>Fungi</taxon>
        <taxon>Dikarya</taxon>
        <taxon>Ascomycota</taxon>
        <taxon>Saccharomycotina</taxon>
        <taxon>Saccharomycetes</taxon>
        <taxon>Saccharomycetales</taxon>
        <taxon>Saccharomycetaceae</taxon>
        <taxon>Lachancea</taxon>
    </lineage>
</organism>
<dbReference type="AlphaFoldDB" id="A0A0P1KMI1"/>
<dbReference type="OrthoDB" id="4063069at2759"/>
<protein>
    <submittedName>
        <fullName evidence="1">LAQU0S02e02058g1_1</fullName>
    </submittedName>
</protein>